<feature type="region of interest" description="Disordered" evidence="1">
    <location>
        <begin position="1"/>
        <end position="20"/>
    </location>
</feature>
<evidence type="ECO:0000256" key="1">
    <source>
        <dbReference type="SAM" id="MobiDB-lite"/>
    </source>
</evidence>
<dbReference type="AlphaFoldDB" id="A0AA36BJX8"/>
<evidence type="ECO:0000313" key="3">
    <source>
        <dbReference type="Proteomes" id="UP001162480"/>
    </source>
</evidence>
<evidence type="ECO:0000313" key="2">
    <source>
        <dbReference type="EMBL" id="CAI9735549.1"/>
    </source>
</evidence>
<gene>
    <name evidence="2" type="ORF">OCTVUL_1B014666</name>
</gene>
<keyword evidence="3" id="KW-1185">Reference proteome</keyword>
<feature type="compositionally biased region" description="Gly residues" evidence="1">
    <location>
        <begin position="1"/>
        <end position="13"/>
    </location>
</feature>
<protein>
    <submittedName>
        <fullName evidence="2">Uncharacterized protein</fullName>
    </submittedName>
</protein>
<reference evidence="2" key="1">
    <citation type="submission" date="2023-08" db="EMBL/GenBank/DDBJ databases">
        <authorList>
            <person name="Alioto T."/>
            <person name="Alioto T."/>
            <person name="Gomez Garrido J."/>
        </authorList>
    </citation>
    <scope>NUCLEOTIDE SEQUENCE</scope>
</reference>
<name>A0AA36BJX8_OCTVU</name>
<proteinExistence type="predicted"/>
<accession>A0AA36BJX8</accession>
<organism evidence="2 3">
    <name type="scientific">Octopus vulgaris</name>
    <name type="common">Common octopus</name>
    <dbReference type="NCBI Taxonomy" id="6645"/>
    <lineage>
        <taxon>Eukaryota</taxon>
        <taxon>Metazoa</taxon>
        <taxon>Spiralia</taxon>
        <taxon>Lophotrochozoa</taxon>
        <taxon>Mollusca</taxon>
        <taxon>Cephalopoda</taxon>
        <taxon>Coleoidea</taxon>
        <taxon>Octopodiformes</taxon>
        <taxon>Octopoda</taxon>
        <taxon>Incirrata</taxon>
        <taxon>Octopodidae</taxon>
        <taxon>Octopus</taxon>
    </lineage>
</organism>
<dbReference type="Proteomes" id="UP001162480">
    <property type="component" value="Chromosome 17"/>
</dbReference>
<sequence>MHMGEGGRGGGEGAGEEKEVEEEAVLDKFIPRYSRELRKLLSPFVRIPKKIPRSFPSAPHYSCDTRQNFFQRRHKFVSKNTINKNVSKTGPMCGNFTQFSFVADANFPCRGGLHTCLRSTSSIEIRKKSRNQKIKDKTLYHHVRNNIQQKQQ</sequence>
<dbReference type="EMBL" id="OX597830">
    <property type="protein sequence ID" value="CAI9735549.1"/>
    <property type="molecule type" value="Genomic_DNA"/>
</dbReference>